<gene>
    <name evidence="2" type="ORF">GCM10025868_25700</name>
</gene>
<dbReference type="Proteomes" id="UP001157017">
    <property type="component" value="Unassembled WGS sequence"/>
</dbReference>
<feature type="compositionally biased region" description="Basic and acidic residues" evidence="1">
    <location>
        <begin position="67"/>
        <end position="78"/>
    </location>
</feature>
<evidence type="ECO:0000256" key="1">
    <source>
        <dbReference type="SAM" id="MobiDB-lite"/>
    </source>
</evidence>
<feature type="region of interest" description="Disordered" evidence="1">
    <location>
        <begin position="62"/>
        <end position="119"/>
    </location>
</feature>
<reference evidence="3" key="1">
    <citation type="journal article" date="2019" name="Int. J. Syst. Evol. Microbiol.">
        <title>The Global Catalogue of Microorganisms (GCM) 10K type strain sequencing project: providing services to taxonomists for standard genome sequencing and annotation.</title>
        <authorList>
            <consortium name="The Broad Institute Genomics Platform"/>
            <consortium name="The Broad Institute Genome Sequencing Center for Infectious Disease"/>
            <person name="Wu L."/>
            <person name="Ma J."/>
        </authorList>
    </citation>
    <scope>NUCLEOTIDE SEQUENCE [LARGE SCALE GENOMIC DNA]</scope>
    <source>
        <strain evidence="3">NBRC 108730</strain>
    </source>
</reference>
<evidence type="ECO:0000313" key="2">
    <source>
        <dbReference type="EMBL" id="GMA87320.1"/>
    </source>
</evidence>
<proteinExistence type="predicted"/>
<feature type="compositionally biased region" description="Basic and acidic residues" evidence="1">
    <location>
        <begin position="103"/>
        <end position="119"/>
    </location>
</feature>
<accession>A0ABQ6JJA3</accession>
<feature type="region of interest" description="Disordered" evidence="1">
    <location>
        <begin position="1"/>
        <end position="49"/>
    </location>
</feature>
<dbReference type="EMBL" id="BSUZ01000001">
    <property type="protein sequence ID" value="GMA87320.1"/>
    <property type="molecule type" value="Genomic_DNA"/>
</dbReference>
<organism evidence="2 3">
    <name type="scientific">Angustibacter aerolatus</name>
    <dbReference type="NCBI Taxonomy" id="1162965"/>
    <lineage>
        <taxon>Bacteria</taxon>
        <taxon>Bacillati</taxon>
        <taxon>Actinomycetota</taxon>
        <taxon>Actinomycetes</taxon>
        <taxon>Kineosporiales</taxon>
        <taxon>Kineosporiaceae</taxon>
    </lineage>
</organism>
<sequence length="119" mass="12359">MGRQPGGADDGGRRRGTDPHAGGGRVDVAGAAVLGRHRGGPDRQAGAAVDDDRVVLAVVRQRRTGGHGHDHGEGRDEDGQGAAHGQGFVGPPCPLDAGSRYLRRTDDECPGERVKALRQ</sequence>
<name>A0ABQ6JJA3_9ACTN</name>
<protein>
    <submittedName>
        <fullName evidence="2">Uncharacterized protein</fullName>
    </submittedName>
</protein>
<evidence type="ECO:0000313" key="3">
    <source>
        <dbReference type="Proteomes" id="UP001157017"/>
    </source>
</evidence>
<keyword evidence="3" id="KW-1185">Reference proteome</keyword>
<comment type="caution">
    <text evidence="2">The sequence shown here is derived from an EMBL/GenBank/DDBJ whole genome shotgun (WGS) entry which is preliminary data.</text>
</comment>